<evidence type="ECO:0000256" key="2">
    <source>
        <dbReference type="ARBA" id="ARBA00012438"/>
    </source>
</evidence>
<dbReference type="SUPFAM" id="SSF55874">
    <property type="entry name" value="ATPase domain of HSP90 chaperone/DNA topoisomerase II/histidine kinase"/>
    <property type="match status" value="1"/>
</dbReference>
<dbReference type="Pfam" id="PF02518">
    <property type="entry name" value="HATPase_c"/>
    <property type="match status" value="1"/>
</dbReference>
<dbReference type="InterPro" id="IPR000014">
    <property type="entry name" value="PAS"/>
</dbReference>
<name>A0A1T4QI31_9HYPH</name>
<evidence type="ECO:0000256" key="1">
    <source>
        <dbReference type="ARBA" id="ARBA00000085"/>
    </source>
</evidence>
<keyword evidence="7" id="KW-0812">Transmembrane</keyword>
<feature type="domain" description="Histidine kinase" evidence="8">
    <location>
        <begin position="633"/>
        <end position="850"/>
    </location>
</feature>
<dbReference type="PANTHER" id="PTHR43711:SF26">
    <property type="entry name" value="SENSOR HISTIDINE KINASE RCSC"/>
    <property type="match status" value="1"/>
</dbReference>
<dbReference type="InterPro" id="IPR050736">
    <property type="entry name" value="Sensor_HK_Regulatory"/>
</dbReference>
<dbReference type="CDD" id="cd00075">
    <property type="entry name" value="HATPase"/>
    <property type="match status" value="1"/>
</dbReference>
<keyword evidence="7" id="KW-0472">Membrane</keyword>
<dbReference type="STRING" id="1365950.SAMN05428963_10559"/>
<dbReference type="Proteomes" id="UP000190135">
    <property type="component" value="Unassembled WGS sequence"/>
</dbReference>
<dbReference type="PRINTS" id="PR00344">
    <property type="entry name" value="BCTRLSENSOR"/>
</dbReference>
<dbReference type="Gene3D" id="1.10.287.130">
    <property type="match status" value="1"/>
</dbReference>
<comment type="catalytic activity">
    <reaction evidence="1">
        <text>ATP + protein L-histidine = ADP + protein N-phospho-L-histidine.</text>
        <dbReference type="EC" id="2.7.13.3"/>
    </reaction>
</comment>
<dbReference type="CDD" id="cd00082">
    <property type="entry name" value="HisKA"/>
    <property type="match status" value="1"/>
</dbReference>
<dbReference type="InterPro" id="IPR003661">
    <property type="entry name" value="HisK_dim/P_dom"/>
</dbReference>
<dbReference type="Gene3D" id="3.30.565.10">
    <property type="entry name" value="Histidine kinase-like ATPase, C-terminal domain"/>
    <property type="match status" value="1"/>
</dbReference>
<dbReference type="SUPFAM" id="SSF55785">
    <property type="entry name" value="PYP-like sensor domain (PAS domain)"/>
    <property type="match status" value="2"/>
</dbReference>
<protein>
    <recommendedName>
        <fullName evidence="2">histidine kinase</fullName>
        <ecNumber evidence="2">2.7.13.3</ecNumber>
    </recommendedName>
</protein>
<dbReference type="EMBL" id="FUXL01000005">
    <property type="protein sequence ID" value="SKA03352.1"/>
    <property type="molecule type" value="Genomic_DNA"/>
</dbReference>
<dbReference type="EC" id="2.7.13.3" evidence="2"/>
<organism evidence="10 11">
    <name type="scientific">Consotaella salsifontis</name>
    <dbReference type="NCBI Taxonomy" id="1365950"/>
    <lineage>
        <taxon>Bacteria</taxon>
        <taxon>Pseudomonadati</taxon>
        <taxon>Pseudomonadota</taxon>
        <taxon>Alphaproteobacteria</taxon>
        <taxon>Hyphomicrobiales</taxon>
        <taxon>Aurantimonadaceae</taxon>
        <taxon>Consotaella</taxon>
    </lineage>
</organism>
<evidence type="ECO:0000256" key="4">
    <source>
        <dbReference type="ARBA" id="ARBA00022679"/>
    </source>
</evidence>
<keyword evidence="6" id="KW-0902">Two-component regulatory system</keyword>
<evidence type="ECO:0000256" key="5">
    <source>
        <dbReference type="ARBA" id="ARBA00022777"/>
    </source>
</evidence>
<keyword evidence="5 10" id="KW-0418">Kinase</keyword>
<dbReference type="InterPro" id="IPR004358">
    <property type="entry name" value="Sig_transdc_His_kin-like_C"/>
</dbReference>
<keyword evidence="3" id="KW-0597">Phosphoprotein</keyword>
<gene>
    <name evidence="10" type="ORF">SAMN05428963_10559</name>
</gene>
<sequence length="857" mass="93101">MRRGSGLRLAREGRKELARPVWPFEKTGVARFGRRFSAAAKPAGAGCALLALSARSADAQSLDLFAGTFGPQDILFLSLYALTLGAIMIAAVWLIRQRATICAENDTLRAALADAQAEAESGATILAADDQLILVYSGQGAPQCFGSLPASIAVPADAQRFRAFADWMPADTAASLTTCIDRLKAAAEPFRQEIALSGGAIIEVAGRTVGGLAVVRFQALHGLREELGTLRDDSRRYLATVETLQALADTLDSPLWLRDREDRLVWVNSTYARAVESSSVAEVLERQVEFLNSADGASIARERRLKGAFSGKATAVVAADRRTFQVIEAAGPLGSAGLAIDISGAELARDELRRTVESHSATLDHLTTAVAGFDEKTQLVYTNAAFQKLFGLTDLDLATIRDHVSLLDQLRSRGILPEDRPLRVLKEETLTTYRATEPTEAVWYLADGRTLRVFANPEPKGGTTWLFEDLTPIVELESRLNSLVRLQGETLDFLNEAVAVFGQDGRLRLSNPVFAKTWGLGADFVKDKPHIRAIADEARISILAPEEAEESIGWGDFVRAVTAFDEGPREPESGEFELSDGSAKIYSVVPLPNGQTMLTFVDVTDARKAERMLREKNEALQQAYEIKNDFVKHVNYELRSPLTNIIGFSALLRSADTGPLNTRQSEYLDYISTSTSTLLTIINDILDLATIDAGIMELELSDVDIAKTVAHATEAIRDRLREHDITLNVDIDAAGETFRADGHRLTQILFNLLSNAVNFAPIGSEVDLKGWRDGDTVAFCVVDRGPGIAPHLIAKVFDRFEADPVGGRQSGAGLGLSIVKSFVELHRGSITIEPGKEGGTVVTCRFPADEPKREAAE</sequence>
<dbReference type="PANTHER" id="PTHR43711">
    <property type="entry name" value="TWO-COMPONENT HISTIDINE KINASE"/>
    <property type="match status" value="1"/>
</dbReference>
<evidence type="ECO:0000313" key="11">
    <source>
        <dbReference type="Proteomes" id="UP000190135"/>
    </source>
</evidence>
<dbReference type="Pfam" id="PF13188">
    <property type="entry name" value="PAS_8"/>
    <property type="match status" value="1"/>
</dbReference>
<dbReference type="InterPro" id="IPR036890">
    <property type="entry name" value="HATPase_C_sf"/>
</dbReference>
<dbReference type="Pfam" id="PF12860">
    <property type="entry name" value="PAS_7"/>
    <property type="match status" value="1"/>
</dbReference>
<evidence type="ECO:0000313" key="10">
    <source>
        <dbReference type="EMBL" id="SKA03352.1"/>
    </source>
</evidence>
<dbReference type="PROSITE" id="PS50112">
    <property type="entry name" value="PAS"/>
    <property type="match status" value="1"/>
</dbReference>
<dbReference type="InterPro" id="IPR003594">
    <property type="entry name" value="HATPase_dom"/>
</dbReference>
<dbReference type="SMART" id="SM00387">
    <property type="entry name" value="HATPase_c"/>
    <property type="match status" value="1"/>
</dbReference>
<evidence type="ECO:0000256" key="3">
    <source>
        <dbReference type="ARBA" id="ARBA00022553"/>
    </source>
</evidence>
<evidence type="ECO:0000259" key="9">
    <source>
        <dbReference type="PROSITE" id="PS50112"/>
    </source>
</evidence>
<dbReference type="AlphaFoldDB" id="A0A1T4QI31"/>
<keyword evidence="7" id="KW-1133">Transmembrane helix</keyword>
<evidence type="ECO:0000256" key="7">
    <source>
        <dbReference type="SAM" id="Phobius"/>
    </source>
</evidence>
<proteinExistence type="predicted"/>
<dbReference type="PROSITE" id="PS50109">
    <property type="entry name" value="HIS_KIN"/>
    <property type="match status" value="1"/>
</dbReference>
<dbReference type="InterPro" id="IPR035965">
    <property type="entry name" value="PAS-like_dom_sf"/>
</dbReference>
<dbReference type="SUPFAM" id="SSF47384">
    <property type="entry name" value="Homodimeric domain of signal transducing histidine kinase"/>
    <property type="match status" value="1"/>
</dbReference>
<dbReference type="Pfam" id="PF00512">
    <property type="entry name" value="HisKA"/>
    <property type="match status" value="1"/>
</dbReference>
<evidence type="ECO:0000256" key="6">
    <source>
        <dbReference type="ARBA" id="ARBA00023012"/>
    </source>
</evidence>
<dbReference type="GO" id="GO:0000155">
    <property type="term" value="F:phosphorelay sensor kinase activity"/>
    <property type="evidence" value="ECO:0007669"/>
    <property type="project" value="InterPro"/>
</dbReference>
<reference evidence="10 11" key="1">
    <citation type="submission" date="2017-02" db="EMBL/GenBank/DDBJ databases">
        <authorList>
            <person name="Peterson S.W."/>
        </authorList>
    </citation>
    <scope>NUCLEOTIDE SEQUENCE [LARGE SCALE GENOMIC DNA]</scope>
    <source>
        <strain evidence="10 11">USBA 369</strain>
    </source>
</reference>
<keyword evidence="4" id="KW-0808">Transferase</keyword>
<dbReference type="SMART" id="SM00388">
    <property type="entry name" value="HisKA"/>
    <property type="match status" value="1"/>
</dbReference>
<feature type="transmembrane region" description="Helical" evidence="7">
    <location>
        <begin position="75"/>
        <end position="95"/>
    </location>
</feature>
<feature type="domain" description="PAS" evidence="9">
    <location>
        <begin position="355"/>
        <end position="397"/>
    </location>
</feature>
<dbReference type="InterPro" id="IPR005467">
    <property type="entry name" value="His_kinase_dom"/>
</dbReference>
<accession>A0A1T4QI31</accession>
<dbReference type="Gene3D" id="3.30.450.20">
    <property type="entry name" value="PAS domain"/>
    <property type="match status" value="2"/>
</dbReference>
<keyword evidence="11" id="KW-1185">Reference proteome</keyword>
<dbReference type="InterPro" id="IPR036097">
    <property type="entry name" value="HisK_dim/P_sf"/>
</dbReference>
<evidence type="ECO:0000259" key="8">
    <source>
        <dbReference type="PROSITE" id="PS50109"/>
    </source>
</evidence>